<dbReference type="SUPFAM" id="SSF53067">
    <property type="entry name" value="Actin-like ATPase domain"/>
    <property type="match status" value="1"/>
</dbReference>
<reference evidence="2 3" key="1">
    <citation type="journal article" date="2009" name="Stand. Genomic Sci.">
        <title>Complete genome sequence of Jonesia denitrificans type strain (Prevot 55134).</title>
        <authorList>
            <person name="Pukall R."/>
            <person name="Gehrich-Schroter G."/>
            <person name="Lapidus A."/>
            <person name="Nolan M."/>
            <person name="Glavina Del Rio T."/>
            <person name="Lucas S."/>
            <person name="Chen F."/>
            <person name="Tice H."/>
            <person name="Pitluck S."/>
            <person name="Cheng J.F."/>
            <person name="Copeland A."/>
            <person name="Saunders E."/>
            <person name="Brettin T."/>
            <person name="Detter J.C."/>
            <person name="Bruce D."/>
            <person name="Goodwin L."/>
            <person name="Pati A."/>
            <person name="Ivanova N."/>
            <person name="Mavromatis K."/>
            <person name="Ovchinnikova G."/>
            <person name="Chen A."/>
            <person name="Palaniappan K."/>
            <person name="Land M."/>
            <person name="Hauser L."/>
            <person name="Chang Y.J."/>
            <person name="Jeffries C.D."/>
            <person name="Chain P."/>
            <person name="Goker M."/>
            <person name="Bristow J."/>
            <person name="Eisen J.A."/>
            <person name="Markowitz V."/>
            <person name="Hugenholtz P."/>
            <person name="Kyrpides N.C."/>
            <person name="Klenk H.P."/>
            <person name="Han C."/>
        </authorList>
    </citation>
    <scope>NUCLEOTIDE SEQUENCE [LARGE SCALE GENOMIC DNA]</scope>
    <source>
        <strain evidence="3">ATCC 14870 / DSM 20603 / BCRC 15368 / CIP 55.134 / JCM 11481 / NBRC 15587 / NCTC 10816 / Prevot 55134</strain>
    </source>
</reference>
<dbReference type="InterPro" id="IPR036388">
    <property type="entry name" value="WH-like_DNA-bd_sf"/>
</dbReference>
<dbReference type="EMBL" id="CP001706">
    <property type="protein sequence ID" value="ACV08846.1"/>
    <property type="molecule type" value="Genomic_DNA"/>
</dbReference>
<proteinExistence type="inferred from homology"/>
<keyword evidence="3" id="KW-1185">Reference proteome</keyword>
<dbReference type="Gene3D" id="1.10.10.10">
    <property type="entry name" value="Winged helix-like DNA-binding domain superfamily/Winged helix DNA-binding domain"/>
    <property type="match status" value="1"/>
</dbReference>
<dbReference type="Pfam" id="PF00480">
    <property type="entry name" value="ROK"/>
    <property type="match status" value="1"/>
</dbReference>
<dbReference type="STRING" id="471856.Jden_1190"/>
<evidence type="ECO:0000313" key="2">
    <source>
        <dbReference type="EMBL" id="ACV08846.1"/>
    </source>
</evidence>
<dbReference type="InterPro" id="IPR036390">
    <property type="entry name" value="WH_DNA-bd_sf"/>
</dbReference>
<organism evidence="2 3">
    <name type="scientific">Jonesia denitrificans (strain ATCC 14870 / DSM 20603 / BCRC 15368 / CIP 55.134 / JCM 11481 / NBRC 15587 / NCTC 10816 / Prevot 55134)</name>
    <name type="common">Listeria denitrificans</name>
    <dbReference type="NCBI Taxonomy" id="471856"/>
    <lineage>
        <taxon>Bacteria</taxon>
        <taxon>Bacillati</taxon>
        <taxon>Actinomycetota</taxon>
        <taxon>Actinomycetes</taxon>
        <taxon>Micrococcales</taxon>
        <taxon>Jonesiaceae</taxon>
        <taxon>Jonesia</taxon>
    </lineage>
</organism>
<dbReference type="Gene3D" id="3.30.420.40">
    <property type="match status" value="2"/>
</dbReference>
<name>C7R3Y9_JONDD</name>
<evidence type="ECO:0000256" key="1">
    <source>
        <dbReference type="ARBA" id="ARBA00006479"/>
    </source>
</evidence>
<evidence type="ECO:0000313" key="3">
    <source>
        <dbReference type="Proteomes" id="UP000000628"/>
    </source>
</evidence>
<dbReference type="InterPro" id="IPR043129">
    <property type="entry name" value="ATPase_NBD"/>
</dbReference>
<comment type="similarity">
    <text evidence="1">Belongs to the ROK (NagC/XylR) family.</text>
</comment>
<dbReference type="KEGG" id="jde:Jden_1190"/>
<dbReference type="OrthoDB" id="5174513at2"/>
<protein>
    <submittedName>
        <fullName evidence="2">ROK family protein</fullName>
    </submittedName>
</protein>
<dbReference type="PANTHER" id="PTHR18964">
    <property type="entry name" value="ROK (REPRESSOR, ORF, KINASE) FAMILY"/>
    <property type="match status" value="1"/>
</dbReference>
<dbReference type="InterPro" id="IPR000600">
    <property type="entry name" value="ROK"/>
</dbReference>
<accession>C7R3Y9</accession>
<dbReference type="AlphaFoldDB" id="C7R3Y9"/>
<dbReference type="eggNOG" id="COG1940">
    <property type="taxonomic scope" value="Bacteria"/>
</dbReference>
<dbReference type="Proteomes" id="UP000000628">
    <property type="component" value="Chromosome"/>
</dbReference>
<sequence>MNDTGFTRHTRWDTATSVLRYLRTHDTGGTRSDIMNHLALSSSTMTDTCAKLRDLNLIFEQSVHSQRRGRPSLMVRPHPRGPVVALIDVSHTHWRLAFAHIDGIPHIHRVESIPPSRTIFLRSLTDVLTNAHNELGSRLVCVVVSMRSTITENTHTQPVFLGWDHLDFTDLVTQLAPLPVMIENNATLSALAEYHHRRGAAHGYRGVLLIDITSSIGGAFISHGSVVSGATGSGGEYGHLPMGDPTIQCRCGAYGCWSTVTDGYALARSLGDPPPVDPEEYVHTISDECLLDPEGVYATVRDITAHGPLQTRTLTSARTNLGQGLATIAQGLGRGLAGLTNALAPDVIVMSGHALTVRRLASRAFTQAFDNALMDVRRTRAPAIASAVFGSEGYLRGGAILALDTVITPAYLDARSHH</sequence>
<dbReference type="PANTHER" id="PTHR18964:SF149">
    <property type="entry name" value="BIFUNCTIONAL UDP-N-ACETYLGLUCOSAMINE 2-EPIMERASE_N-ACETYLMANNOSAMINE KINASE"/>
    <property type="match status" value="1"/>
</dbReference>
<dbReference type="SUPFAM" id="SSF46785">
    <property type="entry name" value="Winged helix' DNA-binding domain"/>
    <property type="match status" value="1"/>
</dbReference>
<gene>
    <name evidence="2" type="ordered locus">Jden_1190</name>
</gene>
<dbReference type="HOGENOM" id="CLU_036604_13_2_11"/>